<dbReference type="PANTHER" id="PTHR48013">
    <property type="entry name" value="DUAL SPECIFICITY MITOGEN-ACTIVATED PROTEIN KINASE KINASE 5-RELATED"/>
    <property type="match status" value="1"/>
</dbReference>
<evidence type="ECO:0000256" key="2">
    <source>
        <dbReference type="ARBA" id="ARBA00022741"/>
    </source>
</evidence>
<evidence type="ECO:0000256" key="1">
    <source>
        <dbReference type="ARBA" id="ARBA00022679"/>
    </source>
</evidence>
<feature type="binding site" evidence="7">
    <location>
        <position position="154"/>
    </location>
    <ligand>
        <name>ATP</name>
        <dbReference type="ChEBI" id="CHEBI:30616"/>
    </ligand>
</feature>
<dbReference type="GO" id="GO:0005524">
    <property type="term" value="F:ATP binding"/>
    <property type="evidence" value="ECO:0007669"/>
    <property type="project" value="UniProtKB-UniRule"/>
</dbReference>
<protein>
    <recommendedName>
        <fullName evidence="6">mitogen-activated protein kinase kinase</fullName>
        <ecNumber evidence="6">2.7.12.2</ecNumber>
    </recommendedName>
</protein>
<dbReference type="PROSITE" id="PS00107">
    <property type="entry name" value="PROTEIN_KINASE_ATP"/>
    <property type="match status" value="1"/>
</dbReference>
<accession>A0A915M4A0</accession>
<keyword evidence="3" id="KW-0418">Kinase</keyword>
<evidence type="ECO:0000256" key="6">
    <source>
        <dbReference type="ARBA" id="ARBA00038999"/>
    </source>
</evidence>
<comment type="similarity">
    <text evidence="5">Belongs to the protein kinase superfamily. STE Ser/Thr protein kinase family. MAP kinase kinase subfamily.</text>
</comment>
<dbReference type="InterPro" id="IPR011009">
    <property type="entry name" value="Kinase-like_dom_sf"/>
</dbReference>
<dbReference type="InterPro" id="IPR000719">
    <property type="entry name" value="Prot_kinase_dom"/>
</dbReference>
<dbReference type="GO" id="GO:0004708">
    <property type="term" value="F:MAP kinase kinase activity"/>
    <property type="evidence" value="ECO:0007669"/>
    <property type="project" value="UniProtKB-EC"/>
</dbReference>
<keyword evidence="10" id="KW-1185">Reference proteome</keyword>
<dbReference type="SUPFAM" id="SSF56112">
    <property type="entry name" value="Protein kinase-like (PK-like)"/>
    <property type="match status" value="1"/>
</dbReference>
<dbReference type="Gene3D" id="1.10.510.10">
    <property type="entry name" value="Transferase(Phosphotransferase) domain 1"/>
    <property type="match status" value="1"/>
</dbReference>
<keyword evidence="2 7" id="KW-0547">Nucleotide-binding</keyword>
<dbReference type="PANTHER" id="PTHR48013:SF15">
    <property type="entry name" value="DUAL SPECIFICITY MITOGEN-ACTIVATED PROTEIN KINASE KINASE 4"/>
    <property type="match status" value="1"/>
</dbReference>
<evidence type="ECO:0000256" key="8">
    <source>
        <dbReference type="SAM" id="MobiDB-lite"/>
    </source>
</evidence>
<dbReference type="AlphaFoldDB" id="A0A915M4A0"/>
<keyword evidence="1" id="KW-0808">Transferase</keyword>
<organism evidence="10 11">
    <name type="scientific">Meloidogyne javanica</name>
    <name type="common">Root-knot nematode worm</name>
    <dbReference type="NCBI Taxonomy" id="6303"/>
    <lineage>
        <taxon>Eukaryota</taxon>
        <taxon>Metazoa</taxon>
        <taxon>Ecdysozoa</taxon>
        <taxon>Nematoda</taxon>
        <taxon>Chromadorea</taxon>
        <taxon>Rhabditida</taxon>
        <taxon>Tylenchina</taxon>
        <taxon>Tylenchomorpha</taxon>
        <taxon>Tylenchoidea</taxon>
        <taxon>Meloidogynidae</taxon>
        <taxon>Meloidogyninae</taxon>
        <taxon>Meloidogyne</taxon>
        <taxon>Meloidogyne incognita group</taxon>
    </lineage>
</organism>
<dbReference type="EC" id="2.7.12.2" evidence="6"/>
<dbReference type="Proteomes" id="UP000887561">
    <property type="component" value="Unplaced"/>
</dbReference>
<keyword evidence="4 7" id="KW-0067">ATP-binding</keyword>
<proteinExistence type="inferred from homology"/>
<dbReference type="WBParaSite" id="scaffold3062_cov254.g5932">
    <property type="protein sequence ID" value="scaffold3062_cov254.g5932"/>
    <property type="gene ID" value="scaffold3062_cov254.g5932"/>
</dbReference>
<dbReference type="InterPro" id="IPR001245">
    <property type="entry name" value="Ser-Thr/Tyr_kinase_cat_dom"/>
</dbReference>
<dbReference type="Pfam" id="PF07714">
    <property type="entry name" value="PK_Tyr_Ser-Thr"/>
    <property type="match status" value="1"/>
</dbReference>
<evidence type="ECO:0000313" key="10">
    <source>
        <dbReference type="Proteomes" id="UP000887561"/>
    </source>
</evidence>
<dbReference type="InterPro" id="IPR017441">
    <property type="entry name" value="Protein_kinase_ATP_BS"/>
</dbReference>
<dbReference type="SMART" id="SM00220">
    <property type="entry name" value="S_TKc"/>
    <property type="match status" value="1"/>
</dbReference>
<reference evidence="11" key="1">
    <citation type="submission" date="2022-11" db="UniProtKB">
        <authorList>
            <consortium name="WormBaseParasite"/>
        </authorList>
    </citation>
    <scope>IDENTIFICATION</scope>
</reference>
<evidence type="ECO:0000313" key="11">
    <source>
        <dbReference type="WBParaSite" id="scaffold3062_cov254.g5932"/>
    </source>
</evidence>
<feature type="domain" description="Protein kinase" evidence="9">
    <location>
        <begin position="127"/>
        <end position="283"/>
    </location>
</feature>
<evidence type="ECO:0000259" key="9">
    <source>
        <dbReference type="SMART" id="SM00220"/>
    </source>
</evidence>
<evidence type="ECO:0000256" key="7">
    <source>
        <dbReference type="PROSITE-ProRule" id="PRU10141"/>
    </source>
</evidence>
<feature type="region of interest" description="Disordered" evidence="8">
    <location>
        <begin position="23"/>
        <end position="47"/>
    </location>
</feature>
<evidence type="ECO:0000256" key="5">
    <source>
        <dbReference type="ARBA" id="ARBA00038035"/>
    </source>
</evidence>
<sequence length="283" mass="31707">MDNNQKPNPPNLQILPPPPITSLTSLISSFPSTPRSPSTNNSNIQTPTSSTNYYFSTLVSPIHQRFIVNLSGPSRPRPTLDAVSTSSDKSISPEEVQSRFKIIEENSGTLNFGNKIFTGVKYEDLERQDQSSLGEGTSGSVSKYKFKSRAIAVKDYLYICMEVMSTCLDKLLTSRQKSRPPDQVGLPEGIISQIALSVVRALDYLKEKHVRSLGITLVELATGKFPYENREAFKLMIEIKEKNAPRLTPEKDGLSPEFCGFIADCLQKDMEMRPKFRELLVYF</sequence>
<evidence type="ECO:0000256" key="3">
    <source>
        <dbReference type="ARBA" id="ARBA00022777"/>
    </source>
</evidence>
<name>A0A915M4A0_MELJA</name>
<feature type="compositionally biased region" description="Low complexity" evidence="8">
    <location>
        <begin position="23"/>
        <end position="43"/>
    </location>
</feature>
<evidence type="ECO:0000256" key="4">
    <source>
        <dbReference type="ARBA" id="ARBA00022840"/>
    </source>
</evidence>